<protein>
    <submittedName>
        <fullName evidence="9">Anaphase-promoting complex (APC), subunit 1 (Meiotic check point regulator/Tsg24)</fullName>
    </submittedName>
</protein>
<feature type="region of interest" description="Disordered" evidence="6">
    <location>
        <begin position="1836"/>
        <end position="1856"/>
    </location>
</feature>
<reference evidence="9" key="1">
    <citation type="submission" date="2014-08" db="EMBL/GenBank/DDBJ databases">
        <authorList>
            <person name="Sharma Rahul"/>
            <person name="Thines Marco"/>
        </authorList>
    </citation>
    <scope>NUCLEOTIDE SEQUENCE</scope>
</reference>
<keyword evidence="4" id="KW-0498">Mitosis</keyword>
<dbReference type="InterPro" id="IPR048971">
    <property type="entry name" value="Apc1_3rd"/>
</dbReference>
<feature type="compositionally biased region" description="Pro residues" evidence="6">
    <location>
        <begin position="366"/>
        <end position="376"/>
    </location>
</feature>
<evidence type="ECO:0000256" key="2">
    <source>
        <dbReference type="ARBA" id="ARBA00022618"/>
    </source>
</evidence>
<dbReference type="InterPro" id="IPR024990">
    <property type="entry name" value="Apc1"/>
</dbReference>
<dbReference type="EMBL" id="LN483332">
    <property type="protein sequence ID" value="CED85374.1"/>
    <property type="molecule type" value="Genomic_DNA"/>
</dbReference>
<feature type="domain" description="Anaphase-promoting complex subunit 1 beta-sandwich" evidence="8">
    <location>
        <begin position="1495"/>
        <end position="1559"/>
    </location>
</feature>
<dbReference type="GO" id="GO:0070979">
    <property type="term" value="P:protein K11-linked ubiquitination"/>
    <property type="evidence" value="ECO:0007669"/>
    <property type="project" value="TreeGrafter"/>
</dbReference>
<accession>A0A0F7SXC8</accession>
<keyword evidence="2" id="KW-0132">Cell division</keyword>
<sequence>MHLVTQQTAHAFSPGAFAFAQDAAFRPSSHQGSSLTTEEPPSALRLKLRSIFASSLSSCDDPSAPTPTTPTFQTYISSPFSVSSADLDVPAEEELTWLGNKVIWSKGIHIHRTYTFPDKAVVKHAFFAWFDQQDESIRPSTSRKETLGEPVPFSSFSLSPSSSAFISEGTRVAAKSSGSNSSSSPKNSSLHSSKSVVRAICFLFSGTVEVYLPSGSAFTVPFPGVGVKAWALDLGIMIETEPKASLDIPNEVRRSREEGIWKNDLRFYVLEDPLRGIRPVWIQIPPSAGQLSLTSSGLNPNDLVNFLHVFPYGASLQASSWPSIAIAQHGSSSRLSVYRTVSPSAIPLNKDLSIPVLSASSIIFPPKPPTVHPPSPNTSLSFSWRRGTPSKLFSPKPSARSPYQTALPRSTSAPTSLGQSLHKSVMGVEFTAPGERADLNMSMDRLVLIQPGKEEEVDRAGIAEGAAGLGPDEGEGRMDNVVCWEIVGSWEEDSLAIHPSSTLGFVLVAEGKHDASLRISHPSSRLARSFRLSVREGRINMELQSKDEALDDLEEDATKELDDQKITSSCWRALKNVLPRADARMIRRQVMISSEGKDVVHSGWSTFSSVLLGHLGLGPIKTTTNGPLSQPSSAWENVLASTSNTQDPALQALRPPFISPPSPIQLGIQTKDPALTASVLQALHLVAEECKLDLGRYYWLNLLGEVLIRLAAGLGRRDWVDYWGRLIPRATHGLTGLSMSAYMDMPSPRDVYVHLSSLMLDSKTPPPWPSFSTASLSCISAPHSNFRIDPTPHTTALLAIYASLSPITSPGLTYAERCARTVSTMVSRGFGVPELLRLPLGVATPLFEALRTCQAMPPPGLSEHEYDLIGREDLGSRDKKAWKERRGRPRRNKLAKQSINQLAELSSTSKVQPIDLVPSTNGALRLGSDRRLEEVERMLSTTRVVGLTVKCTLKDDDPELPSFQKTTALNAARRTSALPIGQGMFKFSSCVASSTRPWPIQPIEYTVRLFPDKTVVPQDRLILDNRDWPDFHNGVAAGLRIESGGSDINSSWIVFNKPVEHNATHAGFLFGLGLNGHLRDFMPWHTLPYLDSRHEFTVIGLLLGLASSNVGNQDELLTKILSLHIQALLPHGAPELHASPLTQASALVGIGMLYMGSRNRRMAEMALSEISRRSSPSWASFRDHQEAYAFSAAISFGMIMVGRGGDVETQGDVDLVSRLKMLMFGITSVASVPEDRTIDINVTACGSTLALGLMYLKSGRSDIAKLLEIPTSVHELQLVRPDIILVRTLSRNLVLWDEIGPSDEWIRSLVPDFLKGMVGDEKSIRQAKNQNEELAYFNILAGACFTIGLKYAGTARSSVHSLLLRYYDFFWSLSHVPATSFKQRIRLATARSCLGLIAISLAAVMSGTGELSVLSRLRLAHGSLDRESNYGFHSAIHMALGLLFLGGGKHTLGSSNQAIASMVCAFFPTFNITENENRSYPQPFRHLWALAVEARCFAARDIDTDDTVYLPVKVRIREDGKIGCHQLISPTLLPPIDRLVSVRVESPRYWPIDLDLGGGQLGDHSMIPVKRRAGFQSYAKDPKGNHSIFVVGGLTTGLADLGPIQSCLSDRTGFDQVGANADVFVNDLFLRSFVRLFCAGPTAGATGPTEGLVKLCRASFVETLIKDHPQLVFVNVQLDRLARARPGLDFLPLFIQDLHVLKKHVDALQSEFNLVSSGTDVGGGVGTGAGVEMDLGPEAGIEGRQTLIRASAVHATLLTIRESSLGIFSSSSDPRDYVQSVRASALANQRGNGEWRVSPGLAMYIASLRLPPLTELSVLSASFARSFQAVRAGRTGVLAPSDPGHAPGPDGSDTHTDIDREIKHILNVVVQKTIRSHPRLREWDEFSRNDLLGPLLS</sequence>
<dbReference type="GO" id="GO:0051301">
    <property type="term" value="P:cell division"/>
    <property type="evidence" value="ECO:0007669"/>
    <property type="project" value="UniProtKB-KW"/>
</dbReference>
<dbReference type="InterPro" id="IPR011989">
    <property type="entry name" value="ARM-like"/>
</dbReference>
<keyword evidence="3" id="KW-0677">Repeat</keyword>
<dbReference type="Gene3D" id="1.25.10.10">
    <property type="entry name" value="Leucine-rich Repeat Variant"/>
    <property type="match status" value="2"/>
</dbReference>
<feature type="domain" description="Anaphase-promoting complex subunit 1 N-terminal" evidence="7">
    <location>
        <begin position="75"/>
        <end position="243"/>
    </location>
</feature>
<dbReference type="GO" id="GO:0031145">
    <property type="term" value="P:anaphase-promoting complex-dependent catabolic process"/>
    <property type="evidence" value="ECO:0007669"/>
    <property type="project" value="TreeGrafter"/>
</dbReference>
<keyword evidence="5" id="KW-0131">Cell cycle</keyword>
<dbReference type="GO" id="GO:0060090">
    <property type="term" value="F:molecular adaptor activity"/>
    <property type="evidence" value="ECO:0007669"/>
    <property type="project" value="TreeGrafter"/>
</dbReference>
<evidence type="ECO:0000256" key="4">
    <source>
        <dbReference type="ARBA" id="ARBA00022776"/>
    </source>
</evidence>
<proteinExistence type="inferred from homology"/>
<name>A0A0F7SXC8_PHARH</name>
<evidence type="ECO:0000256" key="1">
    <source>
        <dbReference type="ARBA" id="ARBA00010547"/>
    </source>
</evidence>
<evidence type="ECO:0000256" key="6">
    <source>
        <dbReference type="SAM" id="MobiDB-lite"/>
    </source>
</evidence>
<dbReference type="Pfam" id="PF21282">
    <property type="entry name" value="APC1_3rd"/>
    <property type="match status" value="1"/>
</dbReference>
<comment type="similarity">
    <text evidence="1">Belongs to the APC1 family.</text>
</comment>
<dbReference type="Pfam" id="PF12859">
    <property type="entry name" value="ANAPC1"/>
    <property type="match status" value="1"/>
</dbReference>
<evidence type="ECO:0000256" key="5">
    <source>
        <dbReference type="ARBA" id="ARBA00023306"/>
    </source>
</evidence>
<evidence type="ECO:0000259" key="8">
    <source>
        <dbReference type="Pfam" id="PF21282"/>
    </source>
</evidence>
<dbReference type="GO" id="GO:0005680">
    <property type="term" value="C:anaphase-promoting complex"/>
    <property type="evidence" value="ECO:0007669"/>
    <property type="project" value="InterPro"/>
</dbReference>
<evidence type="ECO:0000313" key="9">
    <source>
        <dbReference type="EMBL" id="CED85374.1"/>
    </source>
</evidence>
<evidence type="ECO:0000259" key="7">
    <source>
        <dbReference type="Pfam" id="PF12859"/>
    </source>
</evidence>
<dbReference type="InterPro" id="IPR049255">
    <property type="entry name" value="Apc1_N"/>
</dbReference>
<feature type="compositionally biased region" description="Polar residues" evidence="6">
    <location>
        <begin position="401"/>
        <end position="419"/>
    </location>
</feature>
<dbReference type="PANTHER" id="PTHR12827">
    <property type="entry name" value="MEIOTIC CHECKPOINT REGULATOR TSG24 FAMILY MEMBER"/>
    <property type="match status" value="1"/>
</dbReference>
<dbReference type="GO" id="GO:0007091">
    <property type="term" value="P:metaphase/anaphase transition of mitotic cell cycle"/>
    <property type="evidence" value="ECO:0007669"/>
    <property type="project" value="TreeGrafter"/>
</dbReference>
<evidence type="ECO:0000256" key="3">
    <source>
        <dbReference type="ARBA" id="ARBA00022737"/>
    </source>
</evidence>
<dbReference type="PANTHER" id="PTHR12827:SF3">
    <property type="entry name" value="ANAPHASE-PROMOTING COMPLEX SUBUNIT 1"/>
    <property type="match status" value="1"/>
</dbReference>
<feature type="region of interest" description="Disordered" evidence="6">
    <location>
        <begin position="366"/>
        <end position="419"/>
    </location>
</feature>
<organism evidence="9">
    <name type="scientific">Phaffia rhodozyma</name>
    <name type="common">Yeast</name>
    <name type="synonym">Xanthophyllomyces dendrorhous</name>
    <dbReference type="NCBI Taxonomy" id="264483"/>
    <lineage>
        <taxon>Eukaryota</taxon>
        <taxon>Fungi</taxon>
        <taxon>Dikarya</taxon>
        <taxon>Basidiomycota</taxon>
        <taxon>Agaricomycotina</taxon>
        <taxon>Tremellomycetes</taxon>
        <taxon>Cystofilobasidiales</taxon>
        <taxon>Mrakiaceae</taxon>
        <taxon>Phaffia</taxon>
    </lineage>
</organism>